<feature type="transmembrane region" description="Helical" evidence="1">
    <location>
        <begin position="7"/>
        <end position="25"/>
    </location>
</feature>
<evidence type="ECO:0008006" key="4">
    <source>
        <dbReference type="Google" id="ProtNLM"/>
    </source>
</evidence>
<dbReference type="EMBL" id="MWWS01000003">
    <property type="protein sequence ID" value="OZG50658.1"/>
    <property type="molecule type" value="Genomic_DNA"/>
</dbReference>
<dbReference type="RefSeq" id="WP_094722309.1">
    <property type="nucleotide sequence ID" value="NZ_MWWS01000003.1"/>
</dbReference>
<accession>A0A261EUW4</accession>
<evidence type="ECO:0000256" key="1">
    <source>
        <dbReference type="SAM" id="Phobius"/>
    </source>
</evidence>
<sequence>MRYLVALYRCIVVALALACTYSGWLNGLGRAWIPLETQAAFAMAVVMLWAAAAALLKGIEPPAWLKGFVTLYVLIGALAVWFFYGSAGMMDGLRVWYIPLGLITRILLPGMAFLDFFFFDPHRRFAWHFTLSWMAYLPIYLTFVLVRAAVWPTSGSGIAAGSGPGSSGSPFPYAGIDIKALGWERLTVNAAEYLVVCFALGLALFLIDRILPKRTALSV</sequence>
<protein>
    <recommendedName>
        <fullName evidence="4">Permeases of the major facilitator superfamily</fullName>
    </recommendedName>
</protein>
<proteinExistence type="predicted"/>
<organism evidence="2 3">
    <name type="scientific">Bombiscardovia coagulans</name>
    <dbReference type="NCBI Taxonomy" id="686666"/>
    <lineage>
        <taxon>Bacteria</taxon>
        <taxon>Bacillati</taxon>
        <taxon>Actinomycetota</taxon>
        <taxon>Actinomycetes</taxon>
        <taxon>Bifidobacteriales</taxon>
        <taxon>Bifidobacteriaceae</taxon>
        <taxon>Bombiscardovia</taxon>
    </lineage>
</organism>
<keyword evidence="1" id="KW-0472">Membrane</keyword>
<gene>
    <name evidence="2" type="ORF">BOCO_0258</name>
</gene>
<keyword evidence="3" id="KW-1185">Reference proteome</keyword>
<dbReference type="OrthoDB" id="9809977at2"/>
<evidence type="ECO:0000313" key="2">
    <source>
        <dbReference type="EMBL" id="OZG50658.1"/>
    </source>
</evidence>
<feature type="transmembrane region" description="Helical" evidence="1">
    <location>
        <begin position="190"/>
        <end position="207"/>
    </location>
</feature>
<dbReference type="Proteomes" id="UP000216004">
    <property type="component" value="Unassembled WGS sequence"/>
</dbReference>
<keyword evidence="1" id="KW-0812">Transmembrane</keyword>
<evidence type="ECO:0000313" key="3">
    <source>
        <dbReference type="Proteomes" id="UP000216004"/>
    </source>
</evidence>
<name>A0A261EUW4_9BIFI</name>
<feature type="transmembrane region" description="Helical" evidence="1">
    <location>
        <begin position="96"/>
        <end position="118"/>
    </location>
</feature>
<comment type="caution">
    <text evidence="2">The sequence shown here is derived from an EMBL/GenBank/DDBJ whole genome shotgun (WGS) entry which is preliminary data.</text>
</comment>
<dbReference type="AlphaFoldDB" id="A0A261EUW4"/>
<reference evidence="2 3" key="1">
    <citation type="journal article" date="2017" name="BMC Genomics">
        <title>Comparative genomic and phylogenomic analyses of the Bifidobacteriaceae family.</title>
        <authorList>
            <person name="Lugli G.A."/>
            <person name="Milani C."/>
            <person name="Turroni F."/>
            <person name="Duranti S."/>
            <person name="Mancabelli L."/>
            <person name="Mangifesta M."/>
            <person name="Ferrario C."/>
            <person name="Modesto M."/>
            <person name="Mattarelli P."/>
            <person name="Jiri K."/>
            <person name="van Sinderen D."/>
            <person name="Ventura M."/>
        </authorList>
    </citation>
    <scope>NUCLEOTIDE SEQUENCE [LARGE SCALE GENOMIC DNA]</scope>
    <source>
        <strain evidence="2 3">DSM 22924</strain>
    </source>
</reference>
<keyword evidence="1" id="KW-1133">Transmembrane helix</keyword>
<feature type="transmembrane region" description="Helical" evidence="1">
    <location>
        <begin position="37"/>
        <end position="56"/>
    </location>
</feature>
<feature type="transmembrane region" description="Helical" evidence="1">
    <location>
        <begin position="125"/>
        <end position="146"/>
    </location>
</feature>
<feature type="transmembrane region" description="Helical" evidence="1">
    <location>
        <begin position="63"/>
        <end position="84"/>
    </location>
</feature>